<dbReference type="EMBL" id="CM044703">
    <property type="protein sequence ID" value="KAI5673819.1"/>
    <property type="molecule type" value="Genomic_DNA"/>
</dbReference>
<evidence type="ECO:0000313" key="2">
    <source>
        <dbReference type="Proteomes" id="UP001060085"/>
    </source>
</evidence>
<accession>A0ACC0BMB0</accession>
<comment type="caution">
    <text evidence="1">The sequence shown here is derived from an EMBL/GenBank/DDBJ whole genome shotgun (WGS) entry which is preliminary data.</text>
</comment>
<keyword evidence="2" id="KW-1185">Reference proteome</keyword>
<name>A0ACC0BMB0_CATRO</name>
<gene>
    <name evidence="1" type="ORF">M9H77_14183</name>
</gene>
<protein>
    <submittedName>
        <fullName evidence="1">Uncharacterized protein</fullName>
    </submittedName>
</protein>
<sequence length="229" mass="25376">MLGRFALDLDPVDRGCSTVGGLGPRRGYFLAGWVRRGSPGKVAQSSLVDIPGLVTCLCICCVRDGPLIELYPSGISINELRTTLTHYGELQQNWSNIPVVGELPLDNLNKLQLVPLVLVGKEEIDHCGSLRTMVVLALDQPITFSCRCQFQLNKPGDGYGILQVLCGFLCSCAREMAVTIYCAFYAGILEYDLHALRDRIEALVIWQAFLPPHQSWSFFAEADVVRWLD</sequence>
<reference evidence="2" key="1">
    <citation type="journal article" date="2023" name="Nat. Plants">
        <title>Single-cell RNA sequencing provides a high-resolution roadmap for understanding the multicellular compartmentation of specialized metabolism.</title>
        <authorList>
            <person name="Sun S."/>
            <person name="Shen X."/>
            <person name="Li Y."/>
            <person name="Li Y."/>
            <person name="Wang S."/>
            <person name="Li R."/>
            <person name="Zhang H."/>
            <person name="Shen G."/>
            <person name="Guo B."/>
            <person name="Wei J."/>
            <person name="Xu J."/>
            <person name="St-Pierre B."/>
            <person name="Chen S."/>
            <person name="Sun C."/>
        </authorList>
    </citation>
    <scope>NUCLEOTIDE SEQUENCE [LARGE SCALE GENOMIC DNA]</scope>
</reference>
<dbReference type="Proteomes" id="UP001060085">
    <property type="component" value="Linkage Group LG03"/>
</dbReference>
<proteinExistence type="predicted"/>
<evidence type="ECO:0000313" key="1">
    <source>
        <dbReference type="EMBL" id="KAI5673819.1"/>
    </source>
</evidence>
<organism evidence="1 2">
    <name type="scientific">Catharanthus roseus</name>
    <name type="common">Madagascar periwinkle</name>
    <name type="synonym">Vinca rosea</name>
    <dbReference type="NCBI Taxonomy" id="4058"/>
    <lineage>
        <taxon>Eukaryota</taxon>
        <taxon>Viridiplantae</taxon>
        <taxon>Streptophyta</taxon>
        <taxon>Embryophyta</taxon>
        <taxon>Tracheophyta</taxon>
        <taxon>Spermatophyta</taxon>
        <taxon>Magnoliopsida</taxon>
        <taxon>eudicotyledons</taxon>
        <taxon>Gunneridae</taxon>
        <taxon>Pentapetalae</taxon>
        <taxon>asterids</taxon>
        <taxon>lamiids</taxon>
        <taxon>Gentianales</taxon>
        <taxon>Apocynaceae</taxon>
        <taxon>Rauvolfioideae</taxon>
        <taxon>Vinceae</taxon>
        <taxon>Catharanthinae</taxon>
        <taxon>Catharanthus</taxon>
    </lineage>
</organism>